<keyword evidence="9" id="KW-0811">Translocation</keyword>
<dbReference type="OrthoDB" id="9805579at2"/>
<dbReference type="FunFam" id="3.40.50.300:FF:000429">
    <property type="entry name" value="Preprotein translocase subunit SecA"/>
    <property type="match status" value="1"/>
</dbReference>
<keyword evidence="1" id="KW-0813">Transport</keyword>
<dbReference type="Gene3D" id="3.40.50.300">
    <property type="entry name" value="P-loop containing nucleotide triphosphate hydrolases"/>
    <property type="match status" value="2"/>
</dbReference>
<dbReference type="InterPro" id="IPR036670">
    <property type="entry name" value="SecA_X-link_sf"/>
</dbReference>
<keyword evidence="10" id="KW-0472">Membrane</keyword>
<dbReference type="InterPro" id="IPR000185">
    <property type="entry name" value="SecA"/>
</dbReference>
<dbReference type="RefSeq" id="WP_043749236.1">
    <property type="nucleotide sequence ID" value="NZ_AQQX01000004.1"/>
</dbReference>
<evidence type="ECO:0000256" key="4">
    <source>
        <dbReference type="ARBA" id="ARBA00022519"/>
    </source>
</evidence>
<dbReference type="InterPro" id="IPR011130">
    <property type="entry name" value="SecA_preprotein_X-link_dom"/>
</dbReference>
<keyword evidence="2" id="KW-1003">Cell membrane</keyword>
<keyword evidence="4" id="KW-0997">Cell inner membrane</keyword>
<evidence type="ECO:0000256" key="8">
    <source>
        <dbReference type="ARBA" id="ARBA00022967"/>
    </source>
</evidence>
<dbReference type="Pfam" id="PF21090">
    <property type="entry name" value="P-loop_SecA"/>
    <property type="match status" value="2"/>
</dbReference>
<dbReference type="Pfam" id="PF01043">
    <property type="entry name" value="SecA_PP_bind"/>
    <property type="match status" value="1"/>
</dbReference>
<dbReference type="GO" id="GO:0017038">
    <property type="term" value="P:protein import"/>
    <property type="evidence" value="ECO:0007669"/>
    <property type="project" value="InterPro"/>
</dbReference>
<evidence type="ECO:0000259" key="11">
    <source>
        <dbReference type="PROSITE" id="PS51192"/>
    </source>
</evidence>
<dbReference type="InterPro" id="IPR014018">
    <property type="entry name" value="SecA_motor_DEAD"/>
</dbReference>
<gene>
    <name evidence="14" type="ORF">ATO9_12460</name>
</gene>
<dbReference type="InterPro" id="IPR014001">
    <property type="entry name" value="Helicase_ATP-bd"/>
</dbReference>
<dbReference type="SUPFAM" id="SSF81767">
    <property type="entry name" value="Pre-protein crosslinking domain of SecA"/>
    <property type="match status" value="1"/>
</dbReference>
<evidence type="ECO:0000256" key="6">
    <source>
        <dbReference type="ARBA" id="ARBA00022840"/>
    </source>
</evidence>
<organism evidence="14 15">
    <name type="scientific">Pseudooceanicola atlanticus</name>
    <dbReference type="NCBI Taxonomy" id="1461694"/>
    <lineage>
        <taxon>Bacteria</taxon>
        <taxon>Pseudomonadati</taxon>
        <taxon>Pseudomonadota</taxon>
        <taxon>Alphaproteobacteria</taxon>
        <taxon>Rhodobacterales</taxon>
        <taxon>Paracoccaceae</taxon>
        <taxon>Pseudooceanicola</taxon>
    </lineage>
</organism>
<dbReference type="SUPFAM" id="SSF52540">
    <property type="entry name" value="P-loop containing nucleoside triphosphate hydrolases"/>
    <property type="match status" value="2"/>
</dbReference>
<dbReference type="PANTHER" id="PTHR30612">
    <property type="entry name" value="SECA INNER MEMBRANE COMPONENT OF SEC PROTEIN SECRETION SYSTEM"/>
    <property type="match status" value="1"/>
</dbReference>
<dbReference type="Gene3D" id="3.90.1440.10">
    <property type="entry name" value="SecA, preprotein cross-linking domain"/>
    <property type="match status" value="1"/>
</dbReference>
<dbReference type="Proteomes" id="UP000030004">
    <property type="component" value="Unassembled WGS sequence"/>
</dbReference>
<evidence type="ECO:0000256" key="7">
    <source>
        <dbReference type="ARBA" id="ARBA00022927"/>
    </source>
</evidence>
<feature type="domain" description="Helicase ATP-binding" evidence="11">
    <location>
        <begin position="130"/>
        <end position="307"/>
    </location>
</feature>
<dbReference type="EMBL" id="AQQX01000004">
    <property type="protein sequence ID" value="KGM48444.1"/>
    <property type="molecule type" value="Genomic_DNA"/>
</dbReference>
<evidence type="ECO:0000259" key="13">
    <source>
        <dbReference type="PROSITE" id="PS51196"/>
    </source>
</evidence>
<protein>
    <submittedName>
        <fullName evidence="14">Uncharacterized protein</fullName>
    </submittedName>
</protein>
<keyword evidence="5" id="KW-0547">Nucleotide-binding</keyword>
<dbReference type="STRING" id="1461694.ATO9_12460"/>
<dbReference type="GO" id="GO:0005886">
    <property type="term" value="C:plasma membrane"/>
    <property type="evidence" value="ECO:0007669"/>
    <property type="project" value="TreeGrafter"/>
</dbReference>
<evidence type="ECO:0000256" key="1">
    <source>
        <dbReference type="ARBA" id="ARBA00022448"/>
    </source>
</evidence>
<evidence type="ECO:0000256" key="2">
    <source>
        <dbReference type="ARBA" id="ARBA00022475"/>
    </source>
</evidence>
<feature type="domain" description="Helicase C-terminal" evidence="12">
    <location>
        <begin position="464"/>
        <end position="645"/>
    </location>
</feature>
<dbReference type="eggNOG" id="COG0653">
    <property type="taxonomic scope" value="Bacteria"/>
</dbReference>
<dbReference type="Pfam" id="PF07517">
    <property type="entry name" value="SecA_DEAD"/>
    <property type="match status" value="1"/>
</dbReference>
<evidence type="ECO:0000256" key="3">
    <source>
        <dbReference type="ARBA" id="ARBA00022490"/>
    </source>
</evidence>
<keyword evidence="6" id="KW-0067">ATP-binding</keyword>
<evidence type="ECO:0000313" key="14">
    <source>
        <dbReference type="EMBL" id="KGM48444.1"/>
    </source>
</evidence>
<evidence type="ECO:0000313" key="15">
    <source>
        <dbReference type="Proteomes" id="UP000030004"/>
    </source>
</evidence>
<dbReference type="AlphaFoldDB" id="A0A0A0EDH4"/>
<dbReference type="PROSITE" id="PS51192">
    <property type="entry name" value="HELICASE_ATP_BIND_1"/>
    <property type="match status" value="1"/>
</dbReference>
<evidence type="ECO:0000259" key="12">
    <source>
        <dbReference type="PROSITE" id="PS51194"/>
    </source>
</evidence>
<dbReference type="SMART" id="SM00958">
    <property type="entry name" value="SecA_PP_bind"/>
    <property type="match status" value="1"/>
</dbReference>
<sequence length="662" mass="73233">MSDAATPPQLSGRAAQVPRLRELRQMAQAESGVRPVDWRYHLTAMSETAIAPLRDPLSRMRLRLAAARVMRIVRRTQGRSLEDLQAELERIRPRLRRDRVMRRHSLRALGLIAAICREVQGLTPFRTQVMGALAICSGRLVEMETGSGKTLTAALAAGLAGLSGEDVHVVTANDYLAERDHALFADFFAALGLSTGLIVHHVPPQTRAPAYRARVLYASNKDIAFDYLRNRITLGGAQGSVRLSLETVHAAQARAASLTMNGLPFAIVDEADSVLIDECRTPLIISETAEADPDWAHQAIALAEPLKEGRDYTVDDQRRVLDLTPRGEARLADAGEELGGIWRNSVRRNHAAVQALSARHLFVRDEHYILRDGKVALIDEFTGRVAEDRALGDGLQQIVEAREGVEVTGRRVTRGRMTYQRFFRRYRKLAGMTGTAKEVAGEFRAVYGLRVLALPPPKRSRRKYLRPRIFKDQERKWQAVAKRAGQIAGQGRPVLLATRTIRASTELDRHLREAGLEPALLNAAQDADEAEVIAQAGQAGRITLATNMAGRGVDIMLDETVRQAGGLHVILTEVNEAGRIDRQVLGRCARQGDPGSCEIMVARDDGIIDKFGSRRTRSMLGDWRGVGKAQKRAERLMARARLDLLRFDLQRDGFLGFLGGSE</sequence>
<keyword evidence="3" id="KW-0963">Cytoplasm</keyword>
<dbReference type="PROSITE" id="PS51196">
    <property type="entry name" value="SECA_MOTOR_DEAD"/>
    <property type="match status" value="1"/>
</dbReference>
<dbReference type="GO" id="GO:0005829">
    <property type="term" value="C:cytosol"/>
    <property type="evidence" value="ECO:0007669"/>
    <property type="project" value="TreeGrafter"/>
</dbReference>
<keyword evidence="15" id="KW-1185">Reference proteome</keyword>
<dbReference type="InterPro" id="IPR001650">
    <property type="entry name" value="Helicase_C-like"/>
</dbReference>
<feature type="domain" description="SecA family profile" evidence="13">
    <location>
        <begin position="44"/>
        <end position="632"/>
    </location>
</feature>
<dbReference type="PANTHER" id="PTHR30612:SF0">
    <property type="entry name" value="CHLOROPLAST PROTEIN-TRANSPORTING ATPASE"/>
    <property type="match status" value="1"/>
</dbReference>
<dbReference type="PROSITE" id="PS51194">
    <property type="entry name" value="HELICASE_CTER"/>
    <property type="match status" value="1"/>
</dbReference>
<dbReference type="GO" id="GO:0005524">
    <property type="term" value="F:ATP binding"/>
    <property type="evidence" value="ECO:0007669"/>
    <property type="project" value="UniProtKB-KW"/>
</dbReference>
<evidence type="ECO:0000256" key="5">
    <source>
        <dbReference type="ARBA" id="ARBA00022741"/>
    </source>
</evidence>
<dbReference type="InterPro" id="IPR027417">
    <property type="entry name" value="P-loop_NTPase"/>
</dbReference>
<reference evidence="14 15" key="1">
    <citation type="journal article" date="2015" name="Antonie Van Leeuwenhoek">
        <title>Pseudooceanicola atlanticus gen. nov. sp. nov., isolated from surface seawater of the Atlantic Ocean and reclassification of Oceanicola batsensis, Oceanicola marinus, Oceanicola nitratireducens, Oceanicola nanhaiensis, Oceanicola antarcticus and Oceanicola flagellatus, as Pseudooceanicola batsensis comb. nov., Pseudooceanicola marinus comb. nov., Pseudooceanicola nitratireducens comb. nov., Pseudooceanicola nanhaiensis comb. nov., Pseudooceanicola antarcticus comb. nov., and Pseudooceanicola flagellatus comb. nov.</title>
        <authorList>
            <person name="Lai Q."/>
            <person name="Li G."/>
            <person name="Liu X."/>
            <person name="Du Y."/>
            <person name="Sun F."/>
            <person name="Shao Z."/>
        </authorList>
    </citation>
    <scope>NUCLEOTIDE SEQUENCE [LARGE SCALE GENOMIC DNA]</scope>
    <source>
        <strain evidence="14 15">22II-s11g</strain>
    </source>
</reference>
<dbReference type="GO" id="GO:0006605">
    <property type="term" value="P:protein targeting"/>
    <property type="evidence" value="ECO:0007669"/>
    <property type="project" value="InterPro"/>
</dbReference>
<evidence type="ECO:0000256" key="9">
    <source>
        <dbReference type="ARBA" id="ARBA00023010"/>
    </source>
</evidence>
<dbReference type="CDD" id="cd18803">
    <property type="entry name" value="SF2_C_secA"/>
    <property type="match status" value="1"/>
</dbReference>
<proteinExistence type="predicted"/>
<keyword evidence="7" id="KW-0653">Protein transport</keyword>
<dbReference type="SMART" id="SM00957">
    <property type="entry name" value="SecA_DEAD"/>
    <property type="match status" value="1"/>
</dbReference>
<keyword evidence="8" id="KW-1278">Translocase</keyword>
<dbReference type="PRINTS" id="PR00906">
    <property type="entry name" value="SECA"/>
</dbReference>
<accession>A0A0A0EDH4</accession>
<name>A0A0A0EDH4_9RHOB</name>
<dbReference type="InterPro" id="IPR044722">
    <property type="entry name" value="SecA_SF2_C"/>
</dbReference>
<evidence type="ECO:0000256" key="10">
    <source>
        <dbReference type="ARBA" id="ARBA00023136"/>
    </source>
</evidence>
<dbReference type="GO" id="GO:0031522">
    <property type="term" value="C:cell envelope Sec protein transport complex"/>
    <property type="evidence" value="ECO:0007669"/>
    <property type="project" value="TreeGrafter"/>
</dbReference>
<comment type="caution">
    <text evidence="14">The sequence shown here is derived from an EMBL/GenBank/DDBJ whole genome shotgun (WGS) entry which is preliminary data.</text>
</comment>
<dbReference type="GO" id="GO:0043952">
    <property type="term" value="P:protein transport by the Sec complex"/>
    <property type="evidence" value="ECO:0007669"/>
    <property type="project" value="TreeGrafter"/>
</dbReference>
<dbReference type="InterPro" id="IPR011115">
    <property type="entry name" value="SecA_DEAD"/>
</dbReference>
<dbReference type="GO" id="GO:0006886">
    <property type="term" value="P:intracellular protein transport"/>
    <property type="evidence" value="ECO:0007669"/>
    <property type="project" value="InterPro"/>
</dbReference>